<sequence>MINIVIDRSGSMAENGKPMLILNLVRFVRQYFSSNEAQFYVLQNQLSQVYVDPELDIELPEIIGSTDMDSCIAFLIERKTEPTILLSDGFFELTESQKRVFKQQQNVVVVAVGADADLTGLDYLGLPVYPAQDIGVAIKHARNILNALRIPPPLQRSDVQFSKSVLSVVHEQDEDDDWG</sequence>
<evidence type="ECO:0008006" key="3">
    <source>
        <dbReference type="Google" id="ProtNLM"/>
    </source>
</evidence>
<dbReference type="AlphaFoldDB" id="A0A1Q9GVR2"/>
<evidence type="ECO:0000313" key="2">
    <source>
        <dbReference type="Proteomes" id="UP000186905"/>
    </source>
</evidence>
<accession>A0A1Q9GVR2</accession>
<name>A0A1Q9GVR2_9GAMM</name>
<evidence type="ECO:0000313" key="1">
    <source>
        <dbReference type="EMBL" id="OLQ79163.1"/>
    </source>
</evidence>
<organism evidence="1 2">
    <name type="scientific">Photobacterium proteolyticum</name>
    <dbReference type="NCBI Taxonomy" id="1903952"/>
    <lineage>
        <taxon>Bacteria</taxon>
        <taxon>Pseudomonadati</taxon>
        <taxon>Pseudomonadota</taxon>
        <taxon>Gammaproteobacteria</taxon>
        <taxon>Vibrionales</taxon>
        <taxon>Vibrionaceae</taxon>
        <taxon>Photobacterium</taxon>
    </lineage>
</organism>
<dbReference type="EMBL" id="MJIL01000051">
    <property type="protein sequence ID" value="OLQ79163.1"/>
    <property type="molecule type" value="Genomic_DNA"/>
</dbReference>
<dbReference type="Proteomes" id="UP000186905">
    <property type="component" value="Unassembled WGS sequence"/>
</dbReference>
<dbReference type="InterPro" id="IPR036465">
    <property type="entry name" value="vWFA_dom_sf"/>
</dbReference>
<dbReference type="SUPFAM" id="SSF53300">
    <property type="entry name" value="vWA-like"/>
    <property type="match status" value="1"/>
</dbReference>
<dbReference type="RefSeq" id="WP_075762832.1">
    <property type="nucleotide sequence ID" value="NZ_MJIL01000051.1"/>
</dbReference>
<reference evidence="1 2" key="1">
    <citation type="submission" date="2016-09" db="EMBL/GenBank/DDBJ databases">
        <title>Photobacterium proteolyticum sp. nov. a protease producing bacterium isolated from ocean sediments of Laizhou Bay.</title>
        <authorList>
            <person name="Li Y."/>
        </authorList>
    </citation>
    <scope>NUCLEOTIDE SEQUENCE [LARGE SCALE GENOMIC DNA]</scope>
    <source>
        <strain evidence="1 2">13-12</strain>
    </source>
</reference>
<dbReference type="STRING" id="1903952.BIT28_02165"/>
<keyword evidence="2" id="KW-1185">Reference proteome</keyword>
<protein>
    <recommendedName>
        <fullName evidence="3">VWFA domain-containing protein</fullName>
    </recommendedName>
</protein>
<proteinExistence type="predicted"/>
<comment type="caution">
    <text evidence="1">The sequence shown here is derived from an EMBL/GenBank/DDBJ whole genome shotgun (WGS) entry which is preliminary data.</text>
</comment>
<dbReference type="OrthoDB" id="6865078at2"/>
<gene>
    <name evidence="1" type="ORF">BIT28_02165</name>
</gene>